<dbReference type="Proteomes" id="UP000465609">
    <property type="component" value="Chromosome"/>
</dbReference>
<proteinExistence type="predicted"/>
<accession>A0ABN5YY76</accession>
<feature type="compositionally biased region" description="Low complexity" evidence="1">
    <location>
        <begin position="442"/>
        <end position="459"/>
    </location>
</feature>
<name>A0ABN5YY76_9MYCO</name>
<protein>
    <submittedName>
        <fullName evidence="2">Uncharacterized protein</fullName>
    </submittedName>
</protein>
<reference evidence="2 3" key="1">
    <citation type="journal article" date="2019" name="Emerg. Microbes Infect.">
        <title>Comprehensive subspecies identification of 175 nontuberculous mycobacteria species based on 7547 genomic profiles.</title>
        <authorList>
            <person name="Matsumoto Y."/>
            <person name="Kinjo T."/>
            <person name="Motooka D."/>
            <person name="Nabeya D."/>
            <person name="Jung N."/>
            <person name="Uechi K."/>
            <person name="Horii T."/>
            <person name="Iida T."/>
            <person name="Fujita J."/>
            <person name="Nakamura S."/>
        </authorList>
    </citation>
    <scope>NUCLEOTIDE SEQUENCE [LARGE SCALE GENOMIC DNA]</scope>
    <source>
        <strain evidence="2 3">JCM 15296</strain>
    </source>
</reference>
<organism evidence="2 3">
    <name type="scientific">Mycolicibacterium aubagnense</name>
    <dbReference type="NCBI Taxonomy" id="319707"/>
    <lineage>
        <taxon>Bacteria</taxon>
        <taxon>Bacillati</taxon>
        <taxon>Actinomycetota</taxon>
        <taxon>Actinomycetes</taxon>
        <taxon>Mycobacteriales</taxon>
        <taxon>Mycobacteriaceae</taxon>
        <taxon>Mycolicibacterium</taxon>
    </lineage>
</organism>
<evidence type="ECO:0000256" key="1">
    <source>
        <dbReference type="SAM" id="MobiDB-lite"/>
    </source>
</evidence>
<evidence type="ECO:0000313" key="2">
    <source>
        <dbReference type="EMBL" id="BBX86836.1"/>
    </source>
</evidence>
<feature type="compositionally biased region" description="Low complexity" evidence="1">
    <location>
        <begin position="471"/>
        <end position="486"/>
    </location>
</feature>
<dbReference type="RefSeq" id="WP_138229212.1">
    <property type="nucleotide sequence ID" value="NZ_AP022577.1"/>
</dbReference>
<feature type="region of interest" description="Disordered" evidence="1">
    <location>
        <begin position="429"/>
        <end position="486"/>
    </location>
</feature>
<keyword evidence="3" id="KW-1185">Reference proteome</keyword>
<dbReference type="EMBL" id="AP022577">
    <property type="protein sequence ID" value="BBX86836.1"/>
    <property type="molecule type" value="Genomic_DNA"/>
</dbReference>
<sequence>MADDTLATLGQKVTDVFVNAFASGNPNISLVFLPFALPTPDDIVQDGVVNPTRLASFLLPNFDAPYLMSPTQYSVNGKDLYYGSASQIYSLAVTAAQPTAAAGSDAWKRLDAEIAMAKSVLSPPGVSPELACVPDDWPLDNTSYWSVFDSTQVQSAPTTPAGGTSTGGRVPIAPPVLNPSLWTIKPAEAQQAPLPSLAYLHEVSPAMATPLLARTSAVTATPEATINPTMMKVAVAEPVSLRPKLSMNPALAAEAVQVSGQGPVARDWVIRRPLPFPVPPPAPPLPPPPPPPPTSSMSVTFDYMSATIGFTSAGISIWDGVFLADPNWCVPGMPRGGLLPAPNVAAPEGQAPLVYGLPTSIVVVKNLNISVQWSGQDQEALSGNGFIGPFSLAGGLPPTDSNGTWTYSRPGMQVIALLCSHLPVLPPADAPDVAQAPPPAPTTSTPSTPSSNGTAASPDGGAGDTDGSGSTGDDTSDSGTGNSAAS</sequence>
<evidence type="ECO:0000313" key="3">
    <source>
        <dbReference type="Proteomes" id="UP000465609"/>
    </source>
</evidence>
<feature type="compositionally biased region" description="Gly residues" evidence="1">
    <location>
        <begin position="460"/>
        <end position="470"/>
    </location>
</feature>
<gene>
    <name evidence="2" type="ORF">MAUB_47090</name>
</gene>